<evidence type="ECO:0000256" key="4">
    <source>
        <dbReference type="ARBA" id="ARBA00022980"/>
    </source>
</evidence>
<evidence type="ECO:0000256" key="7">
    <source>
        <dbReference type="HAMAP-Rule" id="MF_00270"/>
    </source>
</evidence>
<keyword evidence="3 7" id="KW-0694">RNA-binding</keyword>
<dbReference type="PROSITE" id="PS00057">
    <property type="entry name" value="RIBOSOMAL_S18"/>
    <property type="match status" value="1"/>
</dbReference>
<organism evidence="9 10">
    <name type="scientific">Actinophytocola xanthii</name>
    <dbReference type="NCBI Taxonomy" id="1912961"/>
    <lineage>
        <taxon>Bacteria</taxon>
        <taxon>Bacillati</taxon>
        <taxon>Actinomycetota</taxon>
        <taxon>Actinomycetes</taxon>
        <taxon>Pseudonocardiales</taxon>
        <taxon>Pseudonocardiaceae</taxon>
    </lineage>
</organism>
<keyword evidence="10" id="KW-1185">Reference proteome</keyword>
<name>A0A1Q8CVB0_9PSEU</name>
<accession>A0A1Q8CVB0</accession>
<dbReference type="GO" id="GO:0006412">
    <property type="term" value="P:translation"/>
    <property type="evidence" value="ECO:0007669"/>
    <property type="project" value="UniProtKB-UniRule"/>
</dbReference>
<dbReference type="Proteomes" id="UP000185596">
    <property type="component" value="Unassembled WGS sequence"/>
</dbReference>
<dbReference type="AlphaFoldDB" id="A0A1Q8CVB0"/>
<reference evidence="9 10" key="1">
    <citation type="submission" date="2016-12" db="EMBL/GenBank/DDBJ databases">
        <title>The draft genome sequence of Actinophytocola sp. 11-183.</title>
        <authorList>
            <person name="Wang W."/>
            <person name="Yuan L."/>
        </authorList>
    </citation>
    <scope>NUCLEOTIDE SEQUENCE [LARGE SCALE GENOMIC DNA]</scope>
    <source>
        <strain evidence="9 10">11-183</strain>
    </source>
</reference>
<dbReference type="NCBIfam" id="TIGR00165">
    <property type="entry name" value="S18"/>
    <property type="match status" value="1"/>
</dbReference>
<evidence type="ECO:0000256" key="3">
    <source>
        <dbReference type="ARBA" id="ARBA00022884"/>
    </source>
</evidence>
<evidence type="ECO:0000256" key="1">
    <source>
        <dbReference type="ARBA" id="ARBA00005589"/>
    </source>
</evidence>
<comment type="function">
    <text evidence="7">Binds as a heterodimer with protein bS6 to the central domain of the 16S rRNA, where it helps stabilize the platform of the 30S subunit.</text>
</comment>
<evidence type="ECO:0000313" key="9">
    <source>
        <dbReference type="EMBL" id="OLF18274.1"/>
    </source>
</evidence>
<dbReference type="GO" id="GO:0070181">
    <property type="term" value="F:small ribosomal subunit rRNA binding"/>
    <property type="evidence" value="ECO:0007669"/>
    <property type="project" value="TreeGrafter"/>
</dbReference>
<dbReference type="SUPFAM" id="SSF46911">
    <property type="entry name" value="Ribosomal protein S18"/>
    <property type="match status" value="1"/>
</dbReference>
<evidence type="ECO:0000256" key="6">
    <source>
        <dbReference type="ARBA" id="ARBA00035141"/>
    </source>
</evidence>
<keyword evidence="4 7" id="KW-0689">Ribosomal protein</keyword>
<dbReference type="OrthoDB" id="9812008at2"/>
<sequence>MAKPPIRKPKKKVCVFCKSKKADAQQIDYKDTTLLRKYISDRGKIRARRVTGNCSQHQRDVAIAVKNAREMALLPYTSTAR</sequence>
<proteinExistence type="inferred from homology"/>
<dbReference type="HAMAP" id="MF_00270">
    <property type="entry name" value="Ribosomal_bS18"/>
    <property type="match status" value="1"/>
</dbReference>
<keyword evidence="5 7" id="KW-0687">Ribonucleoprotein</keyword>
<dbReference type="EMBL" id="MSIE01000008">
    <property type="protein sequence ID" value="OLF18274.1"/>
    <property type="molecule type" value="Genomic_DNA"/>
</dbReference>
<dbReference type="PANTHER" id="PTHR13479:SF62">
    <property type="entry name" value="SMALL RIBOSOMAL SUBUNIT PROTEIN BS18A"/>
    <property type="match status" value="1"/>
</dbReference>
<comment type="similarity">
    <text evidence="1 7 8">Belongs to the bacterial ribosomal protein bS18 family.</text>
</comment>
<dbReference type="GO" id="GO:0003735">
    <property type="term" value="F:structural constituent of ribosome"/>
    <property type="evidence" value="ECO:0007669"/>
    <property type="project" value="InterPro"/>
</dbReference>
<dbReference type="RefSeq" id="WP_075124707.1">
    <property type="nucleotide sequence ID" value="NZ_MSIE01000008.1"/>
</dbReference>
<evidence type="ECO:0000256" key="2">
    <source>
        <dbReference type="ARBA" id="ARBA00022730"/>
    </source>
</evidence>
<comment type="caution">
    <text evidence="9">The sequence shown here is derived from an EMBL/GenBank/DDBJ whole genome shotgun (WGS) entry which is preliminary data.</text>
</comment>
<dbReference type="PANTHER" id="PTHR13479">
    <property type="entry name" value="30S RIBOSOMAL PROTEIN S18"/>
    <property type="match status" value="1"/>
</dbReference>
<dbReference type="Pfam" id="PF01084">
    <property type="entry name" value="Ribosomal_S18"/>
    <property type="match status" value="1"/>
</dbReference>
<comment type="subunit">
    <text evidence="7">Part of the 30S ribosomal subunit. Forms a tight heterodimer with protein bS6.</text>
</comment>
<dbReference type="InterPro" id="IPR036870">
    <property type="entry name" value="Ribosomal_bS18_sf"/>
</dbReference>
<dbReference type="InterPro" id="IPR001648">
    <property type="entry name" value="Ribosomal_bS18"/>
</dbReference>
<evidence type="ECO:0000313" key="10">
    <source>
        <dbReference type="Proteomes" id="UP000185596"/>
    </source>
</evidence>
<dbReference type="PRINTS" id="PR00974">
    <property type="entry name" value="RIBOSOMALS18"/>
</dbReference>
<keyword evidence="2 7" id="KW-0699">rRNA-binding</keyword>
<dbReference type="Gene3D" id="4.10.640.10">
    <property type="entry name" value="Ribosomal protein S18"/>
    <property type="match status" value="1"/>
</dbReference>
<evidence type="ECO:0000256" key="5">
    <source>
        <dbReference type="ARBA" id="ARBA00023274"/>
    </source>
</evidence>
<evidence type="ECO:0000256" key="8">
    <source>
        <dbReference type="RuleBase" id="RU003910"/>
    </source>
</evidence>
<gene>
    <name evidence="7" type="primary">rpsR</name>
    <name evidence="9" type="ORF">BU204_06865</name>
</gene>
<dbReference type="STRING" id="1912961.BU204_06865"/>
<dbReference type="InterPro" id="IPR018275">
    <property type="entry name" value="Ribosomal_bS18_CS"/>
</dbReference>
<dbReference type="FunFam" id="4.10.640.10:FF:000004">
    <property type="entry name" value="30S ribosomal protein S18"/>
    <property type="match status" value="1"/>
</dbReference>
<protein>
    <recommendedName>
        <fullName evidence="6 7">Small ribosomal subunit protein bS18</fullName>
    </recommendedName>
</protein>
<dbReference type="GO" id="GO:0022627">
    <property type="term" value="C:cytosolic small ribosomal subunit"/>
    <property type="evidence" value="ECO:0007669"/>
    <property type="project" value="TreeGrafter"/>
</dbReference>